<feature type="domain" description="Peptidase M28" evidence="1">
    <location>
        <begin position="233"/>
        <end position="416"/>
    </location>
</feature>
<dbReference type="Gene3D" id="3.50.30.30">
    <property type="match status" value="1"/>
</dbReference>
<gene>
    <name evidence="2" type="ORF">LJD61_10775</name>
</gene>
<accession>A0ABT1NFJ4</accession>
<dbReference type="CDD" id="cd02120">
    <property type="entry name" value="PA_subtilisin_like"/>
    <property type="match status" value="1"/>
</dbReference>
<evidence type="ECO:0000313" key="2">
    <source>
        <dbReference type="EMBL" id="MCQ1530027.1"/>
    </source>
</evidence>
<protein>
    <submittedName>
        <fullName evidence="2">M28 family metallopeptidase</fullName>
    </submittedName>
</protein>
<organism evidence="2 3">
    <name type="scientific">Lutispora saccharofermentans</name>
    <dbReference type="NCBI Taxonomy" id="3024236"/>
    <lineage>
        <taxon>Bacteria</taxon>
        <taxon>Bacillati</taxon>
        <taxon>Bacillota</taxon>
        <taxon>Clostridia</taxon>
        <taxon>Lutisporales</taxon>
        <taxon>Lutisporaceae</taxon>
        <taxon>Lutispora</taxon>
    </lineage>
</organism>
<dbReference type="Proteomes" id="UP001651880">
    <property type="component" value="Unassembled WGS sequence"/>
</dbReference>
<dbReference type="SUPFAM" id="SSF53187">
    <property type="entry name" value="Zn-dependent exopeptidases"/>
    <property type="match status" value="1"/>
</dbReference>
<dbReference type="InterPro" id="IPR007484">
    <property type="entry name" value="Peptidase_M28"/>
</dbReference>
<dbReference type="InterPro" id="IPR039373">
    <property type="entry name" value="Peptidase_M28B"/>
</dbReference>
<name>A0ABT1NFJ4_9FIRM</name>
<evidence type="ECO:0000313" key="3">
    <source>
        <dbReference type="Proteomes" id="UP001651880"/>
    </source>
</evidence>
<dbReference type="PANTHER" id="PTHR10404">
    <property type="entry name" value="N-ACETYLATED-ALPHA-LINKED ACIDIC DIPEPTIDASE"/>
    <property type="match status" value="1"/>
</dbReference>
<dbReference type="SUPFAM" id="SSF52025">
    <property type="entry name" value="PA domain"/>
    <property type="match status" value="1"/>
</dbReference>
<comment type="caution">
    <text evidence="2">The sequence shown here is derived from an EMBL/GenBank/DDBJ whole genome shotgun (WGS) entry which is preliminary data.</text>
</comment>
<reference evidence="2 3" key="1">
    <citation type="submission" date="2021-10" db="EMBL/GenBank/DDBJ databases">
        <title>Lutispora strain m25 sp. nov., a thermophilic, non-spore-forming bacterium isolated from a lab-scale methanogenic bioreactor digesting anaerobic sludge.</title>
        <authorList>
            <person name="El Houari A."/>
            <person name="Mcdonald J."/>
        </authorList>
    </citation>
    <scope>NUCLEOTIDE SEQUENCE [LARGE SCALE GENOMIC DNA]</scope>
    <source>
        <strain evidence="3">m25</strain>
    </source>
</reference>
<evidence type="ECO:0000259" key="1">
    <source>
        <dbReference type="Pfam" id="PF04389"/>
    </source>
</evidence>
<dbReference type="Gene3D" id="3.40.630.10">
    <property type="entry name" value="Zn peptidases"/>
    <property type="match status" value="1"/>
</dbReference>
<dbReference type="InterPro" id="IPR046450">
    <property type="entry name" value="PA_dom_sf"/>
</dbReference>
<dbReference type="EMBL" id="JAJEKE010000008">
    <property type="protein sequence ID" value="MCQ1530027.1"/>
    <property type="molecule type" value="Genomic_DNA"/>
</dbReference>
<proteinExistence type="predicted"/>
<dbReference type="PANTHER" id="PTHR10404:SF46">
    <property type="entry name" value="VACUOLAR PROTEIN SORTING-ASSOCIATED PROTEIN 70"/>
    <property type="match status" value="1"/>
</dbReference>
<keyword evidence="3" id="KW-1185">Reference proteome</keyword>
<dbReference type="RefSeq" id="WP_255227544.1">
    <property type="nucleotide sequence ID" value="NZ_JAJEKE010000008.1"/>
</dbReference>
<dbReference type="Pfam" id="PF04389">
    <property type="entry name" value="Peptidase_M28"/>
    <property type="match status" value="1"/>
</dbReference>
<sequence>MLTLEEKSILEEISFEEPKMLLYKFNNLIRQSGSEDERKAAYYIGERLAGFGMDYEILWPEIYLSTPVKAELKIIGQNEEINVKTPSYSMSTGDKWVDGELIYASSYRPPYATDEFEYKLRFESDPKGKIVICDGIPSPDKVNDIISNKGVAAIFVQSGERIHEGICTSVWGSPGYEDLANINRIPVVSVNKPDGKRLIESLKENKVRAALRTLLDDGWKKCPLVLTKILGCESPEKFILLHGHIDSWHKGIGDNALGNATMLEIARVLQNNRSKLKKSVWIAWWPGHSTGRYAGSTWFADQFAMEFHDNCIAQVNCESTGCVNANTYDGIMWTEEMDDFCRQIVVSVTGIEPKWTRPHRAGDYSFNNIGISSFFMLSSTMSREKMEKLGYYEVYGCGGNIEWHTENDDMSIVDEKIFLRDTKLYLAGIYKMVNEPLLPVNIKKLLESMRSYLHEYQTAAGDSFDFGIVFDELRNLELSVEEFYDKAGEYRNDSQKSDMICNTILRIVRKLIRINYTSRQEFRHDPAAMMPPIPDLAPVLMLNSMSNTDQKFLVTQLVRARNRVLHALKECRQIIMDVSL</sequence>